<dbReference type="InterPro" id="IPR001613">
    <property type="entry name" value="Flavin_amine_oxidase"/>
</dbReference>
<evidence type="ECO:0000256" key="3">
    <source>
        <dbReference type="ARBA" id="ARBA00023002"/>
    </source>
</evidence>
<dbReference type="InterPro" id="IPR036188">
    <property type="entry name" value="FAD/NAD-bd_sf"/>
</dbReference>
<feature type="binding site" evidence="4">
    <location>
        <begin position="105"/>
        <end position="106"/>
    </location>
    <ligand>
        <name>FAD</name>
        <dbReference type="ChEBI" id="CHEBI:57692"/>
    </ligand>
</feature>
<organism evidence="6 7">
    <name type="scientific">Roseisolibacter agri</name>
    <dbReference type="NCBI Taxonomy" id="2014610"/>
    <lineage>
        <taxon>Bacteria</taxon>
        <taxon>Pseudomonadati</taxon>
        <taxon>Gemmatimonadota</taxon>
        <taxon>Gemmatimonadia</taxon>
        <taxon>Gemmatimonadales</taxon>
        <taxon>Gemmatimonadaceae</taxon>
        <taxon>Roseisolibacter</taxon>
    </lineage>
</organism>
<dbReference type="SUPFAM" id="SSF54373">
    <property type="entry name" value="FAD-linked reductases, C-terminal domain"/>
    <property type="match status" value="1"/>
</dbReference>
<dbReference type="PRINTS" id="PR00757">
    <property type="entry name" value="AMINEOXDASEF"/>
</dbReference>
<accession>A0AA37Q2V2</accession>
<dbReference type="Proteomes" id="UP001161325">
    <property type="component" value="Unassembled WGS sequence"/>
</dbReference>
<evidence type="ECO:0000313" key="7">
    <source>
        <dbReference type="Proteomes" id="UP001161325"/>
    </source>
</evidence>
<reference evidence="6" key="1">
    <citation type="submission" date="2022-08" db="EMBL/GenBank/DDBJ databases">
        <title>Draft genome sequencing of Roseisolibacter agri AW1220.</title>
        <authorList>
            <person name="Tobiishi Y."/>
            <person name="Tonouchi A."/>
        </authorList>
    </citation>
    <scope>NUCLEOTIDE SEQUENCE</scope>
    <source>
        <strain evidence="6">AW1220</strain>
    </source>
</reference>
<dbReference type="InterPro" id="IPR006311">
    <property type="entry name" value="TAT_signal"/>
</dbReference>
<dbReference type="PANTHER" id="PTHR43563:SF1">
    <property type="entry name" value="AMINE OXIDASE [FLAVIN-CONTAINING] B"/>
    <property type="match status" value="1"/>
</dbReference>
<dbReference type="GO" id="GO:0016491">
    <property type="term" value="F:oxidoreductase activity"/>
    <property type="evidence" value="ECO:0007669"/>
    <property type="project" value="UniProtKB-KW"/>
</dbReference>
<evidence type="ECO:0000256" key="1">
    <source>
        <dbReference type="ARBA" id="ARBA00001974"/>
    </source>
</evidence>
<comment type="similarity">
    <text evidence="2">Belongs to the flavin monoamine oxidase family.</text>
</comment>
<dbReference type="PANTHER" id="PTHR43563">
    <property type="entry name" value="AMINE OXIDASE"/>
    <property type="match status" value="1"/>
</dbReference>
<protein>
    <recommendedName>
        <fullName evidence="5">Amine oxidase domain-containing protein</fullName>
    </recommendedName>
</protein>
<dbReference type="AlphaFoldDB" id="A0AA37Q2V2"/>
<sequence>MPRTPLLRQLAALARVADTSHRSGLPTDALLDRRAFLGAAGAMAALGATACADDPLTVPAAPRFERGGGTPGGAPISVAVVGAGLAGLTCALRLRQAGIAATVFEASDRAGGRCWTRRDSTFAGGQLAERGGELIDQSHANVRQLARELGLTLDNVLAAEPNGTEARYWFDDAAYSPEEAARDLKAVWQPLKRDYVEAGYPTLYTQSTPRGRALDAMSVAQWIDATVPGGRTSRLGQLLETAYVIEYGAEAHDQSALNLIYLLGAVGQGQLRVFGPSNEKYKVRGGNDQLASRIEEQLVGQVAKGYELTSIATALGGRWALGFRGGATMIVDRVVLALPFSILRERVDFAGAGFPAVKERAIRELGMGANAKLALQFRTRHWNAIGCNGDTTSDRGYQQTWEATRAQAGTAGILVDYTGGDAARAQSGRLPAALATEFLGRVEPVLPGITAQYDGRVAFEDWPRHPWTLGSYSYWKVGQYTAFAGAEGEAVGACHFAGEHTSVDAQGYLEGAVESGARAAREVLAAVGQIPKA</sequence>
<comment type="cofactor">
    <cofactor evidence="1">
        <name>FAD</name>
        <dbReference type="ChEBI" id="CHEBI:57692"/>
    </cofactor>
</comment>
<feature type="domain" description="Amine oxidase" evidence="5">
    <location>
        <begin position="85"/>
        <end position="524"/>
    </location>
</feature>
<dbReference type="Gene3D" id="3.90.660.10">
    <property type="match status" value="1"/>
</dbReference>
<name>A0AA37Q2V2_9BACT</name>
<dbReference type="InterPro" id="IPR050703">
    <property type="entry name" value="Flavin_MAO"/>
</dbReference>
<dbReference type="InterPro" id="IPR002937">
    <property type="entry name" value="Amino_oxidase"/>
</dbReference>
<dbReference type="Gene3D" id="3.50.50.60">
    <property type="entry name" value="FAD/NAD(P)-binding domain"/>
    <property type="match status" value="1"/>
</dbReference>
<dbReference type="SUPFAM" id="SSF51905">
    <property type="entry name" value="FAD/NAD(P)-binding domain"/>
    <property type="match status" value="1"/>
</dbReference>
<dbReference type="PROSITE" id="PS51318">
    <property type="entry name" value="TAT"/>
    <property type="match status" value="1"/>
</dbReference>
<dbReference type="Pfam" id="PF01593">
    <property type="entry name" value="Amino_oxidase"/>
    <property type="match status" value="1"/>
</dbReference>
<comment type="caution">
    <text evidence="6">The sequence shown here is derived from an EMBL/GenBank/DDBJ whole genome shotgun (WGS) entry which is preliminary data.</text>
</comment>
<evidence type="ECO:0000259" key="5">
    <source>
        <dbReference type="Pfam" id="PF01593"/>
    </source>
</evidence>
<proteinExistence type="inferred from homology"/>
<gene>
    <name evidence="6" type="ORF">rosag_01000</name>
</gene>
<dbReference type="RefSeq" id="WP_284348022.1">
    <property type="nucleotide sequence ID" value="NZ_BRXS01000001.1"/>
</dbReference>
<keyword evidence="7" id="KW-1185">Reference proteome</keyword>
<evidence type="ECO:0000313" key="6">
    <source>
        <dbReference type="EMBL" id="GLC23587.1"/>
    </source>
</evidence>
<dbReference type="Gene3D" id="1.10.405.10">
    <property type="entry name" value="Guanine Nucleotide Dissociation Inhibitor, domain 1"/>
    <property type="match status" value="1"/>
</dbReference>
<evidence type="ECO:0000256" key="2">
    <source>
        <dbReference type="ARBA" id="ARBA00005995"/>
    </source>
</evidence>
<evidence type="ECO:0000256" key="4">
    <source>
        <dbReference type="PIRSR" id="PIRSR601613-1"/>
    </source>
</evidence>
<dbReference type="EMBL" id="BRXS01000001">
    <property type="protein sequence ID" value="GLC23587.1"/>
    <property type="molecule type" value="Genomic_DNA"/>
</dbReference>
<keyword evidence="3" id="KW-0560">Oxidoreductase</keyword>